<reference evidence="12" key="1">
    <citation type="journal article" date="2019" name="Int. J. Syst. Evol. Microbiol.">
        <title>The Global Catalogue of Microorganisms (GCM) 10K type strain sequencing project: providing services to taxonomists for standard genome sequencing and annotation.</title>
        <authorList>
            <consortium name="The Broad Institute Genomics Platform"/>
            <consortium name="The Broad Institute Genome Sequencing Center for Infectious Disease"/>
            <person name="Wu L."/>
            <person name="Ma J."/>
        </authorList>
    </citation>
    <scope>NUCLEOTIDE SEQUENCE [LARGE SCALE GENOMIC DNA]</scope>
    <source>
        <strain evidence="12">CGMCC 4.1641</strain>
    </source>
</reference>
<dbReference type="NCBIfam" id="TIGR00711">
    <property type="entry name" value="efflux_EmrB"/>
    <property type="match status" value="1"/>
</dbReference>
<dbReference type="PANTHER" id="PTHR42718:SF46">
    <property type="entry name" value="BLR6921 PROTEIN"/>
    <property type="match status" value="1"/>
</dbReference>
<dbReference type="Gene3D" id="1.20.1720.10">
    <property type="entry name" value="Multidrug resistance protein D"/>
    <property type="match status" value="1"/>
</dbReference>
<comment type="subcellular location">
    <subcellularLocation>
        <location evidence="1">Cell membrane</location>
        <topology evidence="1">Multi-pass membrane protein</topology>
    </subcellularLocation>
</comment>
<feature type="transmembrane region" description="Helical" evidence="9">
    <location>
        <begin position="244"/>
        <end position="262"/>
    </location>
</feature>
<feature type="transmembrane region" description="Helical" evidence="9">
    <location>
        <begin position="211"/>
        <end position="232"/>
    </location>
</feature>
<feature type="transmembrane region" description="Helical" evidence="9">
    <location>
        <begin position="147"/>
        <end position="169"/>
    </location>
</feature>
<dbReference type="InterPro" id="IPR020846">
    <property type="entry name" value="MFS_dom"/>
</dbReference>
<evidence type="ECO:0000313" key="11">
    <source>
        <dbReference type="EMBL" id="MFC5144660.1"/>
    </source>
</evidence>
<dbReference type="EMBL" id="JBHSKJ010000004">
    <property type="protein sequence ID" value="MFC5144660.1"/>
    <property type="molecule type" value="Genomic_DNA"/>
</dbReference>
<dbReference type="Pfam" id="PF07690">
    <property type="entry name" value="MFS_1"/>
    <property type="match status" value="1"/>
</dbReference>
<feature type="transmembrane region" description="Helical" evidence="9">
    <location>
        <begin position="377"/>
        <end position="396"/>
    </location>
</feature>
<evidence type="ECO:0000259" key="10">
    <source>
        <dbReference type="PROSITE" id="PS50850"/>
    </source>
</evidence>
<feature type="transmembrane region" description="Helical" evidence="9">
    <location>
        <begin position="492"/>
        <end position="512"/>
    </location>
</feature>
<feature type="compositionally biased region" description="Basic residues" evidence="8">
    <location>
        <begin position="35"/>
        <end position="48"/>
    </location>
</feature>
<name>A0ABV9ZWW2_9ACTN</name>
<evidence type="ECO:0000256" key="8">
    <source>
        <dbReference type="SAM" id="MobiDB-lite"/>
    </source>
</evidence>
<keyword evidence="5 9" id="KW-1133">Transmembrane helix</keyword>
<protein>
    <submittedName>
        <fullName evidence="11">MFS transporter</fullName>
    </submittedName>
</protein>
<dbReference type="Proteomes" id="UP001596222">
    <property type="component" value="Unassembled WGS sequence"/>
</dbReference>
<feature type="transmembrane region" description="Helical" evidence="9">
    <location>
        <begin position="121"/>
        <end position="141"/>
    </location>
</feature>
<dbReference type="InterPro" id="IPR011701">
    <property type="entry name" value="MFS"/>
</dbReference>
<dbReference type="RefSeq" id="WP_382038656.1">
    <property type="nucleotide sequence ID" value="NZ_JBHSKJ010000004.1"/>
</dbReference>
<dbReference type="PANTHER" id="PTHR42718">
    <property type="entry name" value="MAJOR FACILITATOR SUPERFAMILY MULTIDRUG TRANSPORTER MFSC"/>
    <property type="match status" value="1"/>
</dbReference>
<accession>A0ABV9ZWW2</accession>
<feature type="compositionally biased region" description="Basic and acidic residues" evidence="8">
    <location>
        <begin position="25"/>
        <end position="34"/>
    </location>
</feature>
<organism evidence="11 12">
    <name type="scientific">Streptomyces aureoversilis</name>
    <dbReference type="NCBI Taxonomy" id="67277"/>
    <lineage>
        <taxon>Bacteria</taxon>
        <taxon>Bacillati</taxon>
        <taxon>Actinomycetota</taxon>
        <taxon>Actinomycetes</taxon>
        <taxon>Kitasatosporales</taxon>
        <taxon>Streptomycetaceae</taxon>
        <taxon>Streptomyces</taxon>
    </lineage>
</organism>
<feature type="transmembrane region" description="Helical" evidence="9">
    <location>
        <begin position="55"/>
        <end position="78"/>
    </location>
</feature>
<feature type="region of interest" description="Disordered" evidence="8">
    <location>
        <begin position="1"/>
        <end position="48"/>
    </location>
</feature>
<dbReference type="SUPFAM" id="SSF103473">
    <property type="entry name" value="MFS general substrate transporter"/>
    <property type="match status" value="1"/>
</dbReference>
<evidence type="ECO:0000256" key="6">
    <source>
        <dbReference type="ARBA" id="ARBA00023136"/>
    </source>
</evidence>
<dbReference type="InterPro" id="IPR004638">
    <property type="entry name" value="EmrB-like"/>
</dbReference>
<keyword evidence="6 9" id="KW-0472">Membrane</keyword>
<dbReference type="Gene3D" id="1.20.1250.20">
    <property type="entry name" value="MFS general substrate transporter like domains"/>
    <property type="match status" value="1"/>
</dbReference>
<feature type="transmembrane region" description="Helical" evidence="9">
    <location>
        <begin position="181"/>
        <end position="205"/>
    </location>
</feature>
<evidence type="ECO:0000256" key="1">
    <source>
        <dbReference type="ARBA" id="ARBA00004651"/>
    </source>
</evidence>
<evidence type="ECO:0000256" key="4">
    <source>
        <dbReference type="ARBA" id="ARBA00022692"/>
    </source>
</evidence>
<keyword evidence="12" id="KW-1185">Reference proteome</keyword>
<evidence type="ECO:0000256" key="9">
    <source>
        <dbReference type="SAM" id="Phobius"/>
    </source>
</evidence>
<evidence type="ECO:0000256" key="5">
    <source>
        <dbReference type="ARBA" id="ARBA00022989"/>
    </source>
</evidence>
<feature type="transmembrane region" description="Helical" evidence="9">
    <location>
        <begin position="274"/>
        <end position="295"/>
    </location>
</feature>
<comment type="caution">
    <text evidence="11">The sequence shown here is derived from an EMBL/GenBank/DDBJ whole genome shotgun (WGS) entry which is preliminary data.</text>
</comment>
<evidence type="ECO:0000256" key="2">
    <source>
        <dbReference type="ARBA" id="ARBA00022448"/>
    </source>
</evidence>
<feature type="transmembrane region" description="Helical" evidence="9">
    <location>
        <begin position="316"/>
        <end position="336"/>
    </location>
</feature>
<feature type="transmembrane region" description="Helical" evidence="9">
    <location>
        <begin position="453"/>
        <end position="472"/>
    </location>
</feature>
<sequence>MSARPEVEPAAEAGVDASTPDEEAGTDRPAERREQRTRRAGSTRRARRTRGGERLVMGLACAGSFVVVLDATIVSVALPAIRAALGFSPAALPWVVNAYTLAFAGFLLLGGRCADVFGHRATLLTGTALFTAGMVACGFAMTAEVLLAARALQGLGGALLMPVTLSLLTTTFTEPGRRARVLSTWSAVGAVGAASGPVVGGVLIQWAGWRWVFFVTVPIGVLCLFGAARGLPRHDRTGRPSLDVVGAALATAGLTGVVYAVMRAAVAGWTSPQVTGPLVGGDVLLGILVLHQARWARQPLLALDLFRLRAVSSGNVVMLLLGLGFFASPILLSLYLQDVHGWSPLRAGLGYLPVGAAMFAGARAAGALTLRFGPRRTSVVCCLLGAVGFAGVAASLGTDGSYLLTVVLSGVVFGFGTAAAFTPITVAATGGVPPARSGLAAGVLNTVRQTSGAVGLAVTSTVSAAAADAWAATHPGRGGAHGAAALAHGYGVAFLVCAGCVAVAALVAALAMPRSGT</sequence>
<evidence type="ECO:0000313" key="12">
    <source>
        <dbReference type="Proteomes" id="UP001596222"/>
    </source>
</evidence>
<keyword evidence="7" id="KW-0046">Antibiotic resistance</keyword>
<keyword evidence="4 9" id="KW-0812">Transmembrane</keyword>
<proteinExistence type="predicted"/>
<feature type="transmembrane region" description="Helical" evidence="9">
    <location>
        <begin position="348"/>
        <end position="370"/>
    </location>
</feature>
<gene>
    <name evidence="11" type="ORF">ACFPP6_08215</name>
</gene>
<evidence type="ECO:0000256" key="3">
    <source>
        <dbReference type="ARBA" id="ARBA00022475"/>
    </source>
</evidence>
<feature type="transmembrane region" description="Helical" evidence="9">
    <location>
        <begin position="402"/>
        <end position="432"/>
    </location>
</feature>
<keyword evidence="3" id="KW-1003">Cell membrane</keyword>
<dbReference type="InterPro" id="IPR036259">
    <property type="entry name" value="MFS_trans_sf"/>
</dbReference>
<evidence type="ECO:0000256" key="7">
    <source>
        <dbReference type="ARBA" id="ARBA00023251"/>
    </source>
</evidence>
<feature type="transmembrane region" description="Helical" evidence="9">
    <location>
        <begin position="90"/>
        <end position="109"/>
    </location>
</feature>
<dbReference type="CDD" id="cd17321">
    <property type="entry name" value="MFS_MMR_MDR_like"/>
    <property type="match status" value="1"/>
</dbReference>
<keyword evidence="2" id="KW-0813">Transport</keyword>
<feature type="domain" description="Major facilitator superfamily (MFS) profile" evidence="10">
    <location>
        <begin position="56"/>
        <end position="516"/>
    </location>
</feature>
<dbReference type="PROSITE" id="PS50850">
    <property type="entry name" value="MFS"/>
    <property type="match status" value="1"/>
</dbReference>